<gene>
    <name evidence="1" type="ORF">EXIGLDRAFT_784267</name>
</gene>
<reference evidence="1 2" key="1">
    <citation type="journal article" date="2016" name="Mol. Biol. Evol.">
        <title>Comparative Genomics of Early-Diverging Mushroom-Forming Fungi Provides Insights into the Origins of Lignocellulose Decay Capabilities.</title>
        <authorList>
            <person name="Nagy L.G."/>
            <person name="Riley R."/>
            <person name="Tritt A."/>
            <person name="Adam C."/>
            <person name="Daum C."/>
            <person name="Floudas D."/>
            <person name="Sun H."/>
            <person name="Yadav J.S."/>
            <person name="Pangilinan J."/>
            <person name="Larsson K.H."/>
            <person name="Matsuura K."/>
            <person name="Barry K."/>
            <person name="Labutti K."/>
            <person name="Kuo R."/>
            <person name="Ohm R.A."/>
            <person name="Bhattacharya S.S."/>
            <person name="Shirouzu T."/>
            <person name="Yoshinaga Y."/>
            <person name="Martin F.M."/>
            <person name="Grigoriev I.V."/>
            <person name="Hibbett D.S."/>
        </authorList>
    </citation>
    <scope>NUCLEOTIDE SEQUENCE [LARGE SCALE GENOMIC DNA]</scope>
    <source>
        <strain evidence="1 2">HHB12029</strain>
    </source>
</reference>
<dbReference type="EMBL" id="KV427103">
    <property type="protein sequence ID" value="KZV78129.1"/>
    <property type="molecule type" value="Genomic_DNA"/>
</dbReference>
<sequence length="238" mass="25467">MSLSVTPGCIRPGPACGIEVAHAWVRPRTYFSTSVSFLAAFALIANTRIARCLFSLVPITASGTNFDLLSGVRPANATLPISSTFRVQLRFCEPDGLADYHARARGDTLQILVHDLTYVRLAMVQGFPTHNLARLGYGLSDHPDNAHSTFTKVAIAAAFVPTRDLNRARFGRLSAEYFASFQSFHAKSVFYGAEGTLKPPALAFDEAQKDTATTGELLTSTLGTVLAPACGGGVLTID</sequence>
<dbReference type="Proteomes" id="UP000077266">
    <property type="component" value="Unassembled WGS sequence"/>
</dbReference>
<keyword evidence="2" id="KW-1185">Reference proteome</keyword>
<name>A0A165YZP3_EXIGL</name>
<dbReference type="AlphaFoldDB" id="A0A165YZP3"/>
<proteinExistence type="predicted"/>
<protein>
    <submittedName>
        <fullName evidence="1">Uncharacterized protein</fullName>
    </submittedName>
</protein>
<dbReference type="InParanoid" id="A0A165YZP3"/>
<dbReference type="OrthoDB" id="1743579at2759"/>
<accession>A0A165YZP3</accession>
<organism evidence="1 2">
    <name type="scientific">Exidia glandulosa HHB12029</name>
    <dbReference type="NCBI Taxonomy" id="1314781"/>
    <lineage>
        <taxon>Eukaryota</taxon>
        <taxon>Fungi</taxon>
        <taxon>Dikarya</taxon>
        <taxon>Basidiomycota</taxon>
        <taxon>Agaricomycotina</taxon>
        <taxon>Agaricomycetes</taxon>
        <taxon>Auriculariales</taxon>
        <taxon>Exidiaceae</taxon>
        <taxon>Exidia</taxon>
    </lineage>
</organism>
<evidence type="ECO:0000313" key="1">
    <source>
        <dbReference type="EMBL" id="KZV78129.1"/>
    </source>
</evidence>
<evidence type="ECO:0000313" key="2">
    <source>
        <dbReference type="Proteomes" id="UP000077266"/>
    </source>
</evidence>